<evidence type="ECO:0000256" key="1">
    <source>
        <dbReference type="SAM" id="MobiDB-lite"/>
    </source>
</evidence>
<organism evidence="2 3">
    <name type="scientific">Capnocytophaga ochracea F0287</name>
    <dbReference type="NCBI Taxonomy" id="873517"/>
    <lineage>
        <taxon>Bacteria</taxon>
        <taxon>Pseudomonadati</taxon>
        <taxon>Bacteroidota</taxon>
        <taxon>Flavobacteriia</taxon>
        <taxon>Flavobacteriales</taxon>
        <taxon>Flavobacteriaceae</taxon>
        <taxon>Capnocytophaga</taxon>
    </lineage>
</organism>
<comment type="caution">
    <text evidence="2">The sequence shown here is derived from an EMBL/GenBank/DDBJ whole genome shotgun (WGS) entry which is preliminary data.</text>
</comment>
<name>E4MTW7_CAPOC</name>
<gene>
    <name evidence="2" type="ORF">HMPREF1977_1839</name>
</gene>
<sequence length="42" mass="4526">MLKTGVRGERKGILTPSLSQGEGECSDNKGECGDRKGEDKMK</sequence>
<evidence type="ECO:0000313" key="2">
    <source>
        <dbReference type="EMBL" id="EFS96923.1"/>
    </source>
</evidence>
<evidence type="ECO:0000313" key="3">
    <source>
        <dbReference type="Proteomes" id="UP000005391"/>
    </source>
</evidence>
<protein>
    <submittedName>
        <fullName evidence="2">Uncharacterized protein</fullName>
    </submittedName>
</protein>
<dbReference type="AlphaFoldDB" id="E4MTW7"/>
<reference evidence="2 3" key="1">
    <citation type="submission" date="2010-10" db="EMBL/GenBank/DDBJ databases">
        <authorList>
            <person name="Muzny D."/>
            <person name="Qin X."/>
            <person name="Deng J."/>
            <person name="Jiang H."/>
            <person name="Liu Y."/>
            <person name="Qu J."/>
            <person name="Song X.-Z."/>
            <person name="Zhang L."/>
            <person name="Thornton R."/>
            <person name="Coyle M."/>
            <person name="Francisco L."/>
            <person name="Jackson L."/>
            <person name="Javaid M."/>
            <person name="Korchina V."/>
            <person name="Kovar C."/>
            <person name="Mata R."/>
            <person name="Mathew T."/>
            <person name="Ngo R."/>
            <person name="Nguyen L."/>
            <person name="Nguyen N."/>
            <person name="Okwuonu G."/>
            <person name="Ongeri F."/>
            <person name="Pham C."/>
            <person name="Simmons D."/>
            <person name="Wilczek-Boney K."/>
            <person name="Hale W."/>
            <person name="Jakkamsetti A."/>
            <person name="Pham P."/>
            <person name="Ruth R."/>
            <person name="San Lucas F."/>
            <person name="Warren J."/>
            <person name="Zhang J."/>
            <person name="Zhao Z."/>
            <person name="Zhou C."/>
            <person name="Zhu D."/>
            <person name="Lee S."/>
            <person name="Bess C."/>
            <person name="Blankenburg K."/>
            <person name="Forbes L."/>
            <person name="Fu Q."/>
            <person name="Gubbala S."/>
            <person name="Hirani K."/>
            <person name="Jayaseelan J.C."/>
            <person name="Lara F."/>
            <person name="Munidasa M."/>
            <person name="Palculict T."/>
            <person name="Patil S."/>
            <person name="Pu L.-L."/>
            <person name="Saada N."/>
            <person name="Tang L."/>
            <person name="Weissenberger G."/>
            <person name="Zhu Y."/>
            <person name="Hemphill L."/>
            <person name="Shang Y."/>
            <person name="Youmans B."/>
            <person name="Ayvaz T."/>
            <person name="Ross M."/>
            <person name="Santibanez J."/>
            <person name="Aqrawi P."/>
            <person name="Gross S."/>
            <person name="Joshi V."/>
            <person name="Fowler G."/>
            <person name="Nazareth L."/>
            <person name="Reid J."/>
            <person name="Worley K."/>
            <person name="Petrosino J."/>
            <person name="Highlander S."/>
            <person name="Gibbs R."/>
        </authorList>
    </citation>
    <scope>NUCLEOTIDE SEQUENCE [LARGE SCALE GENOMIC DNA]</scope>
    <source>
        <strain evidence="2 3">F0287</strain>
    </source>
</reference>
<feature type="region of interest" description="Disordered" evidence="1">
    <location>
        <begin position="1"/>
        <end position="42"/>
    </location>
</feature>
<proteinExistence type="predicted"/>
<dbReference type="EMBL" id="AEOH01000043">
    <property type="protein sequence ID" value="EFS96923.1"/>
    <property type="molecule type" value="Genomic_DNA"/>
</dbReference>
<dbReference type="Proteomes" id="UP000005391">
    <property type="component" value="Unassembled WGS sequence"/>
</dbReference>
<accession>E4MTW7</accession>
<feature type="compositionally biased region" description="Basic and acidic residues" evidence="1">
    <location>
        <begin position="26"/>
        <end position="42"/>
    </location>
</feature>
<dbReference type="HOGENOM" id="CLU_3248943_0_0_10"/>
<feature type="compositionally biased region" description="Basic and acidic residues" evidence="1">
    <location>
        <begin position="1"/>
        <end position="12"/>
    </location>
</feature>